<dbReference type="InterPro" id="IPR036812">
    <property type="entry name" value="NAD(P)_OxRdtase_dom_sf"/>
</dbReference>
<name>A0A381VS07_9ZZZZ</name>
<protein>
    <recommendedName>
        <fullName evidence="2">NADP-dependent oxidoreductase domain-containing protein</fullName>
    </recommendedName>
</protein>
<sequence>VVDAGYIFAGDHPGVSTVLTGTSSVSHLEDNARALNLLALPESDTLKLRSLFSEIAVYI</sequence>
<organism evidence="1">
    <name type="scientific">marine metagenome</name>
    <dbReference type="NCBI Taxonomy" id="408172"/>
    <lineage>
        <taxon>unclassified sequences</taxon>
        <taxon>metagenomes</taxon>
        <taxon>ecological metagenomes</taxon>
    </lineage>
</organism>
<evidence type="ECO:0000313" key="1">
    <source>
        <dbReference type="EMBL" id="SVA43075.1"/>
    </source>
</evidence>
<dbReference type="EMBL" id="UINC01009611">
    <property type="protein sequence ID" value="SVA43075.1"/>
    <property type="molecule type" value="Genomic_DNA"/>
</dbReference>
<dbReference type="AlphaFoldDB" id="A0A381VS07"/>
<dbReference type="SUPFAM" id="SSF51430">
    <property type="entry name" value="NAD(P)-linked oxidoreductase"/>
    <property type="match status" value="1"/>
</dbReference>
<feature type="non-terminal residue" evidence="1">
    <location>
        <position position="1"/>
    </location>
</feature>
<proteinExistence type="predicted"/>
<evidence type="ECO:0008006" key="2">
    <source>
        <dbReference type="Google" id="ProtNLM"/>
    </source>
</evidence>
<dbReference type="Gene3D" id="3.20.20.100">
    <property type="entry name" value="NADP-dependent oxidoreductase domain"/>
    <property type="match status" value="1"/>
</dbReference>
<reference evidence="1" key="1">
    <citation type="submission" date="2018-05" db="EMBL/GenBank/DDBJ databases">
        <authorList>
            <person name="Lanie J.A."/>
            <person name="Ng W.-L."/>
            <person name="Kazmierczak K.M."/>
            <person name="Andrzejewski T.M."/>
            <person name="Davidsen T.M."/>
            <person name="Wayne K.J."/>
            <person name="Tettelin H."/>
            <person name="Glass J.I."/>
            <person name="Rusch D."/>
            <person name="Podicherti R."/>
            <person name="Tsui H.-C.T."/>
            <person name="Winkler M.E."/>
        </authorList>
    </citation>
    <scope>NUCLEOTIDE SEQUENCE</scope>
</reference>
<gene>
    <name evidence="1" type="ORF">METZ01_LOCUS95929</name>
</gene>
<accession>A0A381VS07</accession>